<evidence type="ECO:0000313" key="3">
    <source>
        <dbReference type="Proteomes" id="UP000177040"/>
    </source>
</evidence>
<sequence length="360" mass="39931">MKKIYFGRLLVVVSLGFFSIPLLALSAGGGGGGGGSETPPPPSCTADIWTCTDWGNCSPEGKQTRFCTLSFNCPTTETPKPAETQSCQPPVAPTPAPTLAPEPSKQPITIPSPEIKTPVAKIPTTKKTVCSESELNCGEWSQCKENGRQIRTCKVAKACANAPKPKLEQDQVCVGLKCGQLDSIKERVSCRLQLTPAEMKQEFSILYFPEYCKVEGGWADKKECLQLYQSFGTCWQIPLGDGRQQCARDVIGLSSWADEKNKCFMLMSKSHSKYWKESEDCKEELKEKVEHLILFNLYELEVEAEAALTSGKATIEAVANFDVLIEDKKAQLEKSKSIQDWRRIIVEAKMEWKKFKANLL</sequence>
<protein>
    <submittedName>
        <fullName evidence="2">Uncharacterized protein</fullName>
    </submittedName>
</protein>
<feature type="region of interest" description="Disordered" evidence="1">
    <location>
        <begin position="78"/>
        <end position="112"/>
    </location>
</feature>
<evidence type="ECO:0000256" key="1">
    <source>
        <dbReference type="SAM" id="MobiDB-lite"/>
    </source>
</evidence>
<gene>
    <name evidence="2" type="ORF">A2983_00155</name>
</gene>
<evidence type="ECO:0000313" key="2">
    <source>
        <dbReference type="EMBL" id="OGH78368.1"/>
    </source>
</evidence>
<accession>A0A1F6N3N8</accession>
<comment type="caution">
    <text evidence="2">The sequence shown here is derived from an EMBL/GenBank/DDBJ whole genome shotgun (WGS) entry which is preliminary data.</text>
</comment>
<proteinExistence type="predicted"/>
<name>A0A1F6N3N8_9BACT</name>
<dbReference type="Proteomes" id="UP000177040">
    <property type="component" value="Unassembled WGS sequence"/>
</dbReference>
<reference evidence="2 3" key="1">
    <citation type="journal article" date="2016" name="Nat. Commun.">
        <title>Thousands of microbial genomes shed light on interconnected biogeochemical processes in an aquifer system.</title>
        <authorList>
            <person name="Anantharaman K."/>
            <person name="Brown C.T."/>
            <person name="Hug L.A."/>
            <person name="Sharon I."/>
            <person name="Castelle C.J."/>
            <person name="Probst A.J."/>
            <person name="Thomas B.C."/>
            <person name="Singh A."/>
            <person name="Wilkins M.J."/>
            <person name="Karaoz U."/>
            <person name="Brodie E.L."/>
            <person name="Williams K.H."/>
            <person name="Hubbard S.S."/>
            <person name="Banfield J.F."/>
        </authorList>
    </citation>
    <scope>NUCLEOTIDE SEQUENCE [LARGE SCALE GENOMIC DNA]</scope>
</reference>
<feature type="compositionally biased region" description="Pro residues" evidence="1">
    <location>
        <begin position="90"/>
        <end position="100"/>
    </location>
</feature>
<dbReference type="EMBL" id="MFQH01000012">
    <property type="protein sequence ID" value="OGH78368.1"/>
    <property type="molecule type" value="Genomic_DNA"/>
</dbReference>
<feature type="compositionally biased region" description="Polar residues" evidence="1">
    <location>
        <begin position="78"/>
        <end position="88"/>
    </location>
</feature>
<dbReference type="AlphaFoldDB" id="A0A1F6N3N8"/>
<organism evidence="2 3">
    <name type="scientific">Candidatus Magasanikbacteria bacterium RIFCSPLOWO2_01_FULL_40_15</name>
    <dbReference type="NCBI Taxonomy" id="1798686"/>
    <lineage>
        <taxon>Bacteria</taxon>
        <taxon>Candidatus Magasanikiibacteriota</taxon>
    </lineage>
</organism>